<dbReference type="Proteomes" id="UP000620366">
    <property type="component" value="Unassembled WGS sequence"/>
</dbReference>
<keyword evidence="3" id="KW-0804">Transcription</keyword>
<dbReference type="Gene3D" id="3.40.50.1360">
    <property type="match status" value="1"/>
</dbReference>
<dbReference type="PRINTS" id="PR00037">
    <property type="entry name" value="HTHLACR"/>
</dbReference>
<accession>A0A926DCM0</accession>
<dbReference type="PANTHER" id="PTHR30363">
    <property type="entry name" value="HTH-TYPE TRANSCRIPTIONAL REGULATOR SRLR-RELATED"/>
    <property type="match status" value="1"/>
</dbReference>
<dbReference type="PROSITE" id="PS51000">
    <property type="entry name" value="HTH_DEOR_2"/>
    <property type="match status" value="1"/>
</dbReference>
<name>A0A926DCM0_9FIRM</name>
<proteinExistence type="predicted"/>
<dbReference type="InterPro" id="IPR050313">
    <property type="entry name" value="Carb_Metab_HTH_regulators"/>
</dbReference>
<dbReference type="InterPro" id="IPR036388">
    <property type="entry name" value="WH-like_DNA-bd_sf"/>
</dbReference>
<dbReference type="Pfam" id="PF08220">
    <property type="entry name" value="HTH_DeoR"/>
    <property type="match status" value="1"/>
</dbReference>
<dbReference type="SUPFAM" id="SSF46785">
    <property type="entry name" value="Winged helix' DNA-binding domain"/>
    <property type="match status" value="1"/>
</dbReference>
<evidence type="ECO:0000259" key="4">
    <source>
        <dbReference type="PROSITE" id="PS51000"/>
    </source>
</evidence>
<dbReference type="InterPro" id="IPR014036">
    <property type="entry name" value="DeoR-like_C"/>
</dbReference>
<dbReference type="Pfam" id="PF00455">
    <property type="entry name" value="DeoRC"/>
    <property type="match status" value="1"/>
</dbReference>
<evidence type="ECO:0000313" key="5">
    <source>
        <dbReference type="EMBL" id="MBC8535359.1"/>
    </source>
</evidence>
<dbReference type="SMART" id="SM01134">
    <property type="entry name" value="DeoRC"/>
    <property type="match status" value="1"/>
</dbReference>
<gene>
    <name evidence="5" type="ORF">H8695_01435</name>
</gene>
<evidence type="ECO:0000256" key="3">
    <source>
        <dbReference type="ARBA" id="ARBA00023163"/>
    </source>
</evidence>
<dbReference type="PROSITE" id="PS00894">
    <property type="entry name" value="HTH_DEOR_1"/>
    <property type="match status" value="1"/>
</dbReference>
<keyword evidence="1" id="KW-0805">Transcription regulation</keyword>
<dbReference type="SMART" id="SM00420">
    <property type="entry name" value="HTH_DEOR"/>
    <property type="match status" value="1"/>
</dbReference>
<dbReference type="GO" id="GO:0003700">
    <property type="term" value="F:DNA-binding transcription factor activity"/>
    <property type="evidence" value="ECO:0007669"/>
    <property type="project" value="InterPro"/>
</dbReference>
<dbReference type="SUPFAM" id="SSF100950">
    <property type="entry name" value="NagB/RpiA/CoA transferase-like"/>
    <property type="match status" value="1"/>
</dbReference>
<dbReference type="InterPro" id="IPR001034">
    <property type="entry name" value="DeoR_HTH"/>
</dbReference>
<keyword evidence="2" id="KW-0238">DNA-binding</keyword>
<keyword evidence="6" id="KW-1185">Reference proteome</keyword>
<protein>
    <submittedName>
        <fullName evidence="5">DeoR/GlpR transcriptional regulator</fullName>
    </submittedName>
</protein>
<dbReference type="InterPro" id="IPR037171">
    <property type="entry name" value="NagB/RpiA_transferase-like"/>
</dbReference>
<dbReference type="PANTHER" id="PTHR30363:SF8">
    <property type="entry name" value="DEOXYRIBOSE OPERON REPRESSOR"/>
    <property type="match status" value="1"/>
</dbReference>
<dbReference type="InterPro" id="IPR036390">
    <property type="entry name" value="WH_DNA-bd_sf"/>
</dbReference>
<dbReference type="InterPro" id="IPR018356">
    <property type="entry name" value="Tscrpt_reg_HTH_DeoR_CS"/>
</dbReference>
<dbReference type="AlphaFoldDB" id="A0A926DCM0"/>
<evidence type="ECO:0000313" key="6">
    <source>
        <dbReference type="Proteomes" id="UP000620366"/>
    </source>
</evidence>
<comment type="caution">
    <text evidence="5">The sequence shown here is derived from an EMBL/GenBank/DDBJ whole genome shotgun (WGS) entry which is preliminary data.</text>
</comment>
<organism evidence="5 6">
    <name type="scientific">Feifania hominis</name>
    <dbReference type="NCBI Taxonomy" id="2763660"/>
    <lineage>
        <taxon>Bacteria</taxon>
        <taxon>Bacillati</taxon>
        <taxon>Bacillota</taxon>
        <taxon>Clostridia</taxon>
        <taxon>Eubacteriales</taxon>
        <taxon>Feifaniaceae</taxon>
        <taxon>Feifania</taxon>
    </lineage>
</organism>
<reference evidence="5" key="1">
    <citation type="submission" date="2020-08" db="EMBL/GenBank/DDBJ databases">
        <title>Genome public.</title>
        <authorList>
            <person name="Liu C."/>
            <person name="Sun Q."/>
        </authorList>
    </citation>
    <scope>NUCLEOTIDE SEQUENCE</scope>
    <source>
        <strain evidence="5">BX7</strain>
    </source>
</reference>
<evidence type="ECO:0000256" key="2">
    <source>
        <dbReference type="ARBA" id="ARBA00023125"/>
    </source>
</evidence>
<evidence type="ECO:0000256" key="1">
    <source>
        <dbReference type="ARBA" id="ARBA00023015"/>
    </source>
</evidence>
<sequence>MSKKTQRIEQIIGYLKVNNGASIKEIADMLGVSEMTVRRDLYELREQNVINYISGVAIYNPENADVVDKRNYELSDEKLVNEEKKIRIGKAAAAMIEPGDIIIIDTGTTTEKLVRYIDDDLAITVLCYNANTMFEMLKKKSSNILFAGGVYHANTQMFESPEGINLIRRTRATKVFISAAGVSENLGITCANLYEVETKRAIIESGLKHILLVDSSKFDKIRPAFFAPLSKIDAIITDSGVSEEWVDKIHRMSIELQIV</sequence>
<dbReference type="GO" id="GO:0003677">
    <property type="term" value="F:DNA binding"/>
    <property type="evidence" value="ECO:0007669"/>
    <property type="project" value="UniProtKB-KW"/>
</dbReference>
<dbReference type="EMBL" id="JACRSP010000001">
    <property type="protein sequence ID" value="MBC8535359.1"/>
    <property type="molecule type" value="Genomic_DNA"/>
</dbReference>
<feature type="domain" description="HTH deoR-type" evidence="4">
    <location>
        <begin position="4"/>
        <end position="59"/>
    </location>
</feature>
<dbReference type="RefSeq" id="WP_249299041.1">
    <property type="nucleotide sequence ID" value="NZ_JACRSP010000001.1"/>
</dbReference>
<dbReference type="Gene3D" id="1.10.10.10">
    <property type="entry name" value="Winged helix-like DNA-binding domain superfamily/Winged helix DNA-binding domain"/>
    <property type="match status" value="1"/>
</dbReference>